<evidence type="ECO:0000313" key="2">
    <source>
        <dbReference type="Proteomes" id="UP001292094"/>
    </source>
</evidence>
<comment type="caution">
    <text evidence="1">The sequence shown here is derived from an EMBL/GenBank/DDBJ whole genome shotgun (WGS) entry which is preliminary data.</text>
</comment>
<dbReference type="EMBL" id="JAWZYT010005332">
    <property type="protein sequence ID" value="KAK4290912.1"/>
    <property type="molecule type" value="Genomic_DNA"/>
</dbReference>
<sequence length="98" mass="11424">MESEYGQKTLAECGSPPLNWHHLPGQAYSSHRAFARCVKDWIKRKWTWKDMGGMIHLALPVVQMTELLIKFGLKSLPKILRIFRTLCKPRTFVNHFVT</sequence>
<protein>
    <submittedName>
        <fullName evidence="1">Uncharacterized protein</fullName>
    </submittedName>
</protein>
<proteinExistence type="predicted"/>
<gene>
    <name evidence="1" type="ORF">Pmani_036225</name>
</gene>
<keyword evidence="2" id="KW-1185">Reference proteome</keyword>
<dbReference type="Proteomes" id="UP001292094">
    <property type="component" value="Unassembled WGS sequence"/>
</dbReference>
<reference evidence="1" key="1">
    <citation type="submission" date="2023-11" db="EMBL/GenBank/DDBJ databases">
        <title>Genome assemblies of two species of porcelain crab, Petrolisthes cinctipes and Petrolisthes manimaculis (Anomura: Porcellanidae).</title>
        <authorList>
            <person name="Angst P."/>
        </authorList>
    </citation>
    <scope>NUCLEOTIDE SEQUENCE</scope>
    <source>
        <strain evidence="1">PB745_02</strain>
        <tissue evidence="1">Gill</tissue>
    </source>
</reference>
<accession>A0AAE1TMM5</accession>
<dbReference type="AlphaFoldDB" id="A0AAE1TMM5"/>
<name>A0AAE1TMM5_9EUCA</name>
<evidence type="ECO:0000313" key="1">
    <source>
        <dbReference type="EMBL" id="KAK4290912.1"/>
    </source>
</evidence>
<organism evidence="1 2">
    <name type="scientific">Petrolisthes manimaculis</name>
    <dbReference type="NCBI Taxonomy" id="1843537"/>
    <lineage>
        <taxon>Eukaryota</taxon>
        <taxon>Metazoa</taxon>
        <taxon>Ecdysozoa</taxon>
        <taxon>Arthropoda</taxon>
        <taxon>Crustacea</taxon>
        <taxon>Multicrustacea</taxon>
        <taxon>Malacostraca</taxon>
        <taxon>Eumalacostraca</taxon>
        <taxon>Eucarida</taxon>
        <taxon>Decapoda</taxon>
        <taxon>Pleocyemata</taxon>
        <taxon>Anomura</taxon>
        <taxon>Galatheoidea</taxon>
        <taxon>Porcellanidae</taxon>
        <taxon>Petrolisthes</taxon>
    </lineage>
</organism>